<gene>
    <name evidence="2" type="ORF">A2696_03770</name>
</gene>
<feature type="transmembrane region" description="Helical" evidence="1">
    <location>
        <begin position="20"/>
        <end position="39"/>
    </location>
</feature>
<evidence type="ECO:0000313" key="3">
    <source>
        <dbReference type="Proteomes" id="UP000177069"/>
    </source>
</evidence>
<dbReference type="AlphaFoldDB" id="A0A1F5G156"/>
<dbReference type="Pfam" id="PF18901">
    <property type="entry name" value="DUF5657"/>
    <property type="match status" value="1"/>
</dbReference>
<keyword evidence="1" id="KW-0812">Transmembrane</keyword>
<dbReference type="EMBL" id="MFBA01000021">
    <property type="protein sequence ID" value="OGD85602.1"/>
    <property type="molecule type" value="Genomic_DNA"/>
</dbReference>
<name>A0A1F5G156_9BACT</name>
<comment type="caution">
    <text evidence="2">The sequence shown here is derived from an EMBL/GenBank/DDBJ whole genome shotgun (WGS) entry which is preliminary data.</text>
</comment>
<protein>
    <submittedName>
        <fullName evidence="2">Uncharacterized protein</fullName>
    </submittedName>
</protein>
<organism evidence="2 3">
    <name type="scientific">Candidatus Curtissbacteria bacterium RIFCSPHIGHO2_01_FULL_41_13</name>
    <dbReference type="NCBI Taxonomy" id="1797745"/>
    <lineage>
        <taxon>Bacteria</taxon>
        <taxon>Candidatus Curtissiibacteriota</taxon>
    </lineage>
</organism>
<dbReference type="InterPro" id="IPR043716">
    <property type="entry name" value="DUF5657"/>
</dbReference>
<keyword evidence="1" id="KW-0472">Membrane</keyword>
<feature type="transmembrane region" description="Helical" evidence="1">
    <location>
        <begin position="59"/>
        <end position="77"/>
    </location>
</feature>
<dbReference type="Proteomes" id="UP000177069">
    <property type="component" value="Unassembled WGS sequence"/>
</dbReference>
<sequence>MPIESTSFGVVNSLSAAFGIKAFLVLFLVFYIVFALILYRQIQIMTSKLPTSLSPMLRFIAILHIGISLAVLFFVVGTF</sequence>
<evidence type="ECO:0000256" key="1">
    <source>
        <dbReference type="SAM" id="Phobius"/>
    </source>
</evidence>
<keyword evidence="1" id="KW-1133">Transmembrane helix</keyword>
<accession>A0A1F5G156</accession>
<reference evidence="2 3" key="1">
    <citation type="journal article" date="2016" name="Nat. Commun.">
        <title>Thousands of microbial genomes shed light on interconnected biogeochemical processes in an aquifer system.</title>
        <authorList>
            <person name="Anantharaman K."/>
            <person name="Brown C.T."/>
            <person name="Hug L.A."/>
            <person name="Sharon I."/>
            <person name="Castelle C.J."/>
            <person name="Probst A.J."/>
            <person name="Thomas B.C."/>
            <person name="Singh A."/>
            <person name="Wilkins M.J."/>
            <person name="Karaoz U."/>
            <person name="Brodie E.L."/>
            <person name="Williams K.H."/>
            <person name="Hubbard S.S."/>
            <person name="Banfield J.F."/>
        </authorList>
    </citation>
    <scope>NUCLEOTIDE SEQUENCE [LARGE SCALE GENOMIC DNA]</scope>
</reference>
<evidence type="ECO:0000313" key="2">
    <source>
        <dbReference type="EMBL" id="OGD85602.1"/>
    </source>
</evidence>
<proteinExistence type="predicted"/>